<evidence type="ECO:0000256" key="10">
    <source>
        <dbReference type="ARBA" id="ARBA00023006"/>
    </source>
</evidence>
<keyword evidence="14" id="KW-0968">Cytoplasmic vesicle</keyword>
<comment type="function">
    <text evidence="19">Phospholipid scramblase involved in autophagy. Cycles between the preautophagosomal structure/phagophore assembly site (PAS) and the cytoplasmic vesicle pool and supplies membrane for the growing autophagosome. Lipid scramblase activity plays a key role in preautophagosomal structure/phagophore assembly by distributing the phospholipids that arrive through ATG2 from the cytoplasmic to the luminal leaflet of the bilayer, thereby driving autophagosomal membrane expansion.</text>
</comment>
<protein>
    <recommendedName>
        <fullName evidence="6 19">Autophagy-related protein 9</fullName>
    </recommendedName>
</protein>
<feature type="transmembrane region" description="Helical" evidence="19">
    <location>
        <begin position="350"/>
        <end position="373"/>
    </location>
</feature>
<dbReference type="Proteomes" id="UP000027730">
    <property type="component" value="Unassembled WGS sequence"/>
</dbReference>
<dbReference type="GO" id="GO:0030659">
    <property type="term" value="C:cytoplasmic vesicle membrane"/>
    <property type="evidence" value="ECO:0007669"/>
    <property type="project" value="UniProtKB-SubCell"/>
</dbReference>
<keyword evidence="9 19" id="KW-1133">Transmembrane helix</keyword>
<comment type="caution">
    <text evidence="19">Lacks conserved residue(s) required for the propagation of feature annotation.</text>
</comment>
<evidence type="ECO:0000256" key="14">
    <source>
        <dbReference type="ARBA" id="ARBA00023329"/>
    </source>
</evidence>
<keyword evidence="13 19" id="KW-0472">Membrane</keyword>
<comment type="catalytic activity">
    <reaction evidence="17">
        <text>a 1,2-diacyl-sn-glycero-3-phospho-(1D-myo-inositol-3-phosphate)(in) = a 1,2-diacyl-sn-glycero-3-phospho-(1D-myo-inositol-3-phosphate)(out)</text>
        <dbReference type="Rhea" id="RHEA:67920"/>
        <dbReference type="ChEBI" id="CHEBI:58088"/>
    </reaction>
</comment>
<comment type="catalytic activity">
    <reaction evidence="16">
        <text>a 1,2-diacyl-sn-glycero-3-phosphoethanolamine(in) = a 1,2-diacyl-sn-glycero-3-phosphoethanolamine(out)</text>
        <dbReference type="Rhea" id="RHEA:38895"/>
        <dbReference type="ChEBI" id="CHEBI:64612"/>
    </reaction>
</comment>
<comment type="catalytic activity">
    <reaction evidence="15">
        <text>a 1,2-diacyl-sn-glycero-3-phospho-L-serine(in) = a 1,2-diacyl-sn-glycero-3-phospho-L-serine(out)</text>
        <dbReference type="Rhea" id="RHEA:38663"/>
        <dbReference type="ChEBI" id="CHEBI:57262"/>
    </reaction>
</comment>
<evidence type="ECO:0000256" key="1">
    <source>
        <dbReference type="ARBA" id="ARBA00004439"/>
    </source>
</evidence>
<evidence type="ECO:0000313" key="22">
    <source>
        <dbReference type="Proteomes" id="UP000027730"/>
    </source>
</evidence>
<dbReference type="STRING" id="1043004.A0A074WFC7"/>
<dbReference type="PANTHER" id="PTHR13038">
    <property type="entry name" value="APG9 AUTOPHAGY 9"/>
    <property type="match status" value="1"/>
</dbReference>
<feature type="transmembrane region" description="Helical" evidence="19">
    <location>
        <begin position="436"/>
        <end position="457"/>
    </location>
</feature>
<evidence type="ECO:0000256" key="17">
    <source>
        <dbReference type="ARBA" id="ARBA00024621"/>
    </source>
</evidence>
<evidence type="ECO:0000256" key="9">
    <source>
        <dbReference type="ARBA" id="ARBA00022989"/>
    </source>
</evidence>
<dbReference type="EMBL" id="KL584713">
    <property type="protein sequence ID" value="KEQ71733.1"/>
    <property type="molecule type" value="Genomic_DNA"/>
</dbReference>
<evidence type="ECO:0000256" key="2">
    <source>
        <dbReference type="ARBA" id="ARBA00004477"/>
    </source>
</evidence>
<evidence type="ECO:0000256" key="15">
    <source>
        <dbReference type="ARBA" id="ARBA00024479"/>
    </source>
</evidence>
<name>A0A074WFC7_9PEZI</name>
<keyword evidence="11" id="KW-0333">Golgi apparatus</keyword>
<feature type="region of interest" description="Disordered" evidence="20">
    <location>
        <begin position="647"/>
        <end position="734"/>
    </location>
</feature>
<keyword evidence="8 19" id="KW-0812">Transmembrane</keyword>
<dbReference type="GO" id="GO:0006869">
    <property type="term" value="P:lipid transport"/>
    <property type="evidence" value="ECO:0007669"/>
    <property type="project" value="UniProtKB-KW"/>
</dbReference>
<dbReference type="HOGENOM" id="CLU_006200_1_1_1"/>
<dbReference type="GO" id="GO:0005789">
    <property type="term" value="C:endoplasmic reticulum membrane"/>
    <property type="evidence" value="ECO:0007669"/>
    <property type="project" value="UniProtKB-SubCell"/>
</dbReference>
<organism evidence="21 22">
    <name type="scientific">Aureobasidium namibiae CBS 147.97</name>
    <dbReference type="NCBI Taxonomy" id="1043004"/>
    <lineage>
        <taxon>Eukaryota</taxon>
        <taxon>Fungi</taxon>
        <taxon>Dikarya</taxon>
        <taxon>Ascomycota</taxon>
        <taxon>Pezizomycotina</taxon>
        <taxon>Dothideomycetes</taxon>
        <taxon>Dothideomycetidae</taxon>
        <taxon>Dothideales</taxon>
        <taxon>Saccotheciaceae</taxon>
        <taxon>Aureobasidium</taxon>
    </lineage>
</organism>
<dbReference type="GeneID" id="25411228"/>
<comment type="subcellular location">
    <subcellularLocation>
        <location evidence="1">Cytoplasmic vesicle membrane</location>
        <topology evidence="1">Multi-pass membrane protein</topology>
    </subcellularLocation>
    <subcellularLocation>
        <location evidence="2">Endoplasmic reticulum membrane</location>
        <topology evidence="2">Multi-pass membrane protein</topology>
    </subcellularLocation>
    <subcellularLocation>
        <location evidence="4">Golgi apparatus membrane</location>
        <topology evidence="4">Multi-pass membrane protein</topology>
    </subcellularLocation>
    <subcellularLocation>
        <location evidence="3 19">Preautophagosomal structure membrane</location>
        <topology evidence="3 19">Multi-pass membrane protein</topology>
    </subcellularLocation>
</comment>
<keyword evidence="7 19" id="KW-0813">Transport</keyword>
<dbReference type="OrthoDB" id="2020634at2759"/>
<dbReference type="GO" id="GO:0005776">
    <property type="term" value="C:autophagosome"/>
    <property type="evidence" value="ECO:0007669"/>
    <property type="project" value="TreeGrafter"/>
</dbReference>
<evidence type="ECO:0000256" key="7">
    <source>
        <dbReference type="ARBA" id="ARBA00022448"/>
    </source>
</evidence>
<dbReference type="InterPro" id="IPR007241">
    <property type="entry name" value="Autophagy-rel_prot_9"/>
</dbReference>
<dbReference type="AlphaFoldDB" id="A0A074WFC7"/>
<keyword evidence="22" id="KW-1185">Reference proteome</keyword>
<evidence type="ECO:0000256" key="8">
    <source>
        <dbReference type="ARBA" id="ARBA00022692"/>
    </source>
</evidence>
<dbReference type="GO" id="GO:0034727">
    <property type="term" value="P:piecemeal microautophagy of the nucleus"/>
    <property type="evidence" value="ECO:0007669"/>
    <property type="project" value="TreeGrafter"/>
</dbReference>
<evidence type="ECO:0000256" key="11">
    <source>
        <dbReference type="ARBA" id="ARBA00023034"/>
    </source>
</evidence>
<feature type="transmembrane region" description="Helical" evidence="19">
    <location>
        <begin position="184"/>
        <end position="202"/>
    </location>
</feature>
<dbReference type="RefSeq" id="XP_013425824.1">
    <property type="nucleotide sequence ID" value="XM_013570370.1"/>
</dbReference>
<evidence type="ECO:0000256" key="6">
    <source>
        <dbReference type="ARBA" id="ARBA00018074"/>
    </source>
</evidence>
<feature type="transmembrane region" description="Helical" evidence="19">
    <location>
        <begin position="131"/>
        <end position="151"/>
    </location>
</feature>
<dbReference type="GO" id="GO:0034497">
    <property type="term" value="P:protein localization to phagophore assembly site"/>
    <property type="evidence" value="ECO:0007669"/>
    <property type="project" value="TreeGrafter"/>
</dbReference>
<comment type="similarity">
    <text evidence="5 19">Belongs to the ATG9 family.</text>
</comment>
<reference evidence="21 22" key="1">
    <citation type="journal article" date="2014" name="BMC Genomics">
        <title>Genome sequencing of four Aureobasidium pullulans varieties: biotechnological potential, stress tolerance, and description of new species.</title>
        <authorList>
            <person name="Gostin Ar C."/>
            <person name="Ohm R.A."/>
            <person name="Kogej T."/>
            <person name="Sonjak S."/>
            <person name="Turk M."/>
            <person name="Zajc J."/>
            <person name="Zalar P."/>
            <person name="Grube M."/>
            <person name="Sun H."/>
            <person name="Han J."/>
            <person name="Sharma A."/>
            <person name="Chiniquy J."/>
            <person name="Ngan C.Y."/>
            <person name="Lipzen A."/>
            <person name="Barry K."/>
            <person name="Grigoriev I.V."/>
            <person name="Gunde-Cimerman N."/>
        </authorList>
    </citation>
    <scope>NUCLEOTIDE SEQUENCE [LARGE SCALE GENOMIC DNA]</scope>
    <source>
        <strain evidence="21 22">CBS 147.97</strain>
    </source>
</reference>
<feature type="compositionally biased region" description="Basic and acidic residues" evidence="20">
    <location>
        <begin position="62"/>
        <end position="83"/>
    </location>
</feature>
<sequence>MRDSDDGLDALLAEAQAEAESDLELDQYQPSSSRPHGDEDIPNSLLVEPKTDQSTFAPPPTHHTESQWRKTQERQQLHPESRPRPAVSHAVNQDVVLREQAMWLWTNVQNLDAFLLQVYTYFTGHGVWSILLSRIIHLATAAFLFSLSMFLSTCVDYTKVPTSKGTSEVLIPQCMKKSTWTKSLALWVFCFWWIWTLFKYVTDFPRLRSMEMFYQHLLGIPDTDIQAVSWERVVQGLMKLRDLNPETADNVPKYVKAAGKQSKQKMDAHDIANRLMRRDNYSIALFNKEIIDLTLSIPILGNRQYYSRSLEDHLNYCFSDFIFDSQGQVNPLCLQRRDRHRLVQALRQRLRFLAIMSILMAPFTITLHCIYYFSRYYAEFRASPSAIGARTFTPLAEWKFREFNELDHDFRHRIKQAHPMAAAYLDQFPRDKTHQFLQFVSLVSGTLAGLLTIATLWDSELFLGFEITPGRTAFFYVSILLAVATGARSAIPDESKVHEPIFHLKNVISAIHYCPARWKNQLHSDDVRVEFSALYQMKVMIFLEEILSVLIAPFILWRNSGKRSEMIIDFFRNSTVQVDGLGHLCTFAVFEFRKSKNVEDDVTKDVDGLREDYFGTKDDKMAMSQYYFMERLSKYDRQQAFRQNRNHGIQLPPAFPPLDAPTHQTAAGKSRSAREPPSHQPSPHQSLLLDVPRQHSAPAGSRRLDGKRLTQLRRGGKGASAPAYLSPDEGEEDQMAGLDALTTSRLIEQDNELTTSWKEFGERADMEESEVANERRPNNGVLGLLVEYSKAHAGGKGPKLG</sequence>
<evidence type="ECO:0000256" key="5">
    <source>
        <dbReference type="ARBA" id="ARBA00006185"/>
    </source>
</evidence>
<keyword evidence="12 19" id="KW-0445">Lipid transport</keyword>
<dbReference type="GO" id="GO:0000139">
    <property type="term" value="C:Golgi membrane"/>
    <property type="evidence" value="ECO:0007669"/>
    <property type="project" value="UniProtKB-SubCell"/>
</dbReference>
<evidence type="ECO:0000256" key="19">
    <source>
        <dbReference type="RuleBase" id="RU364027"/>
    </source>
</evidence>
<feature type="region of interest" description="Disordered" evidence="20">
    <location>
        <begin position="16"/>
        <end position="89"/>
    </location>
</feature>
<dbReference type="GO" id="GO:0061709">
    <property type="term" value="P:reticulophagy"/>
    <property type="evidence" value="ECO:0007669"/>
    <property type="project" value="TreeGrafter"/>
</dbReference>
<evidence type="ECO:0000256" key="4">
    <source>
        <dbReference type="ARBA" id="ARBA00004653"/>
    </source>
</evidence>
<dbReference type="Pfam" id="PF04109">
    <property type="entry name" value="ATG9"/>
    <property type="match status" value="1"/>
</dbReference>
<evidence type="ECO:0000313" key="21">
    <source>
        <dbReference type="EMBL" id="KEQ71733.1"/>
    </source>
</evidence>
<keyword evidence="10 19" id="KW-0072">Autophagy</keyword>
<dbReference type="GO" id="GO:0034045">
    <property type="term" value="C:phagophore assembly site membrane"/>
    <property type="evidence" value="ECO:0007669"/>
    <property type="project" value="UniProtKB-SubCell"/>
</dbReference>
<evidence type="ECO:0000256" key="20">
    <source>
        <dbReference type="SAM" id="MobiDB-lite"/>
    </source>
</evidence>
<evidence type="ECO:0000256" key="18">
    <source>
        <dbReference type="ARBA" id="ARBA00024631"/>
    </source>
</evidence>
<dbReference type="PANTHER" id="PTHR13038:SF10">
    <property type="entry name" value="AUTOPHAGY-RELATED PROTEIN 9"/>
    <property type="match status" value="1"/>
</dbReference>
<proteinExistence type="inferred from homology"/>
<accession>A0A074WFC7</accession>
<comment type="catalytic activity">
    <reaction evidence="18">
        <text>a 1,2-diacyl-sn-glycero-3-phosphocholine(in) = a 1,2-diacyl-sn-glycero-3-phosphocholine(out)</text>
        <dbReference type="Rhea" id="RHEA:38571"/>
        <dbReference type="ChEBI" id="CHEBI:57643"/>
    </reaction>
</comment>
<evidence type="ECO:0000256" key="13">
    <source>
        <dbReference type="ARBA" id="ARBA00023136"/>
    </source>
</evidence>
<evidence type="ECO:0000256" key="3">
    <source>
        <dbReference type="ARBA" id="ARBA00004511"/>
    </source>
</evidence>
<evidence type="ECO:0000256" key="12">
    <source>
        <dbReference type="ARBA" id="ARBA00023055"/>
    </source>
</evidence>
<evidence type="ECO:0000256" key="16">
    <source>
        <dbReference type="ARBA" id="ARBA00024615"/>
    </source>
</evidence>
<gene>
    <name evidence="21" type="ORF">M436DRAFT_50348</name>
</gene>
<dbReference type="GO" id="GO:0000422">
    <property type="term" value="P:autophagy of mitochondrion"/>
    <property type="evidence" value="ECO:0007669"/>
    <property type="project" value="TreeGrafter"/>
</dbReference>